<dbReference type="Gene3D" id="3.40.50.1980">
    <property type="entry name" value="Nitrogenase molybdenum iron protein domain"/>
    <property type="match status" value="2"/>
</dbReference>
<comment type="caution">
    <text evidence="6">The sequence shown here is derived from an EMBL/GenBank/DDBJ whole genome shotgun (WGS) entry which is preliminary data.</text>
</comment>
<dbReference type="GO" id="GO:0046872">
    <property type="term" value="F:metal ion binding"/>
    <property type="evidence" value="ECO:0007669"/>
    <property type="project" value="InterPro"/>
</dbReference>
<name>A0A7C2BD57_UNCW3</name>
<dbReference type="PROSITE" id="PS51257">
    <property type="entry name" value="PROKAR_LIPOPROTEIN"/>
    <property type="match status" value="1"/>
</dbReference>
<dbReference type="PRINTS" id="PR00691">
    <property type="entry name" value="ADHESINB"/>
</dbReference>
<dbReference type="PANTHER" id="PTHR42953:SF3">
    <property type="entry name" value="HIGH-AFFINITY ZINC UPTAKE SYSTEM PROTEIN ZNUA"/>
    <property type="match status" value="1"/>
</dbReference>
<evidence type="ECO:0000256" key="4">
    <source>
        <dbReference type="RuleBase" id="RU003512"/>
    </source>
</evidence>
<keyword evidence="3" id="KW-0732">Signal</keyword>
<dbReference type="SUPFAM" id="SSF53807">
    <property type="entry name" value="Helical backbone' metal receptor"/>
    <property type="match status" value="1"/>
</dbReference>
<dbReference type="AlphaFoldDB" id="A0A7C2BD57"/>
<dbReference type="InterPro" id="IPR006128">
    <property type="entry name" value="Lipoprotein_PsaA-like"/>
</dbReference>
<protein>
    <submittedName>
        <fullName evidence="6">Zinc ABC transporter substrate-binding protein</fullName>
    </submittedName>
</protein>
<dbReference type="InterPro" id="IPR050492">
    <property type="entry name" value="Bact_metal-bind_prot9"/>
</dbReference>
<dbReference type="EMBL" id="DSLG01000008">
    <property type="protein sequence ID" value="HEA87784.1"/>
    <property type="molecule type" value="Genomic_DNA"/>
</dbReference>
<organism evidence="6">
    <name type="scientific">candidate division WOR-3 bacterium</name>
    <dbReference type="NCBI Taxonomy" id="2052148"/>
    <lineage>
        <taxon>Bacteria</taxon>
        <taxon>Bacteria division WOR-3</taxon>
    </lineage>
</organism>
<dbReference type="InterPro" id="IPR006129">
    <property type="entry name" value="AdhesinB"/>
</dbReference>
<comment type="similarity">
    <text evidence="1 4">Belongs to the bacterial solute-binding protein 9 family.</text>
</comment>
<evidence type="ECO:0000313" key="6">
    <source>
        <dbReference type="EMBL" id="HEE18399.1"/>
    </source>
</evidence>
<reference evidence="6" key="1">
    <citation type="journal article" date="2020" name="mSystems">
        <title>Genome- and Community-Level Interaction Insights into Carbon Utilization and Element Cycling Functions of Hydrothermarchaeota in Hydrothermal Sediment.</title>
        <authorList>
            <person name="Zhou Z."/>
            <person name="Liu Y."/>
            <person name="Xu W."/>
            <person name="Pan J."/>
            <person name="Luo Z.H."/>
            <person name="Li M."/>
        </authorList>
    </citation>
    <scope>NUCLEOTIDE SEQUENCE [LARGE SCALE GENOMIC DNA]</scope>
    <source>
        <strain evidence="6">SpSt-236</strain>
        <strain evidence="5">SpSt-265</strain>
        <strain evidence="7">SpSt-465</strain>
    </source>
</reference>
<dbReference type="PANTHER" id="PTHR42953">
    <property type="entry name" value="HIGH-AFFINITY ZINC UPTAKE SYSTEM PROTEIN ZNUA-RELATED"/>
    <property type="match status" value="1"/>
</dbReference>
<proteinExistence type="inferred from homology"/>
<evidence type="ECO:0000313" key="7">
    <source>
        <dbReference type="EMBL" id="HFJ53622.1"/>
    </source>
</evidence>
<evidence type="ECO:0000256" key="1">
    <source>
        <dbReference type="ARBA" id="ARBA00011028"/>
    </source>
</evidence>
<evidence type="ECO:0000256" key="2">
    <source>
        <dbReference type="ARBA" id="ARBA00022448"/>
    </source>
</evidence>
<dbReference type="Pfam" id="PF01297">
    <property type="entry name" value="ZnuA"/>
    <property type="match status" value="1"/>
</dbReference>
<evidence type="ECO:0000313" key="5">
    <source>
        <dbReference type="EMBL" id="HEA87784.1"/>
    </source>
</evidence>
<dbReference type="PRINTS" id="PR00690">
    <property type="entry name" value="ADHESNFAMILY"/>
</dbReference>
<accession>A0A7C2BD57</accession>
<gene>
    <name evidence="6" type="ORF">ENP62_02465</name>
    <name evidence="5" type="ORF">ENP94_07255</name>
    <name evidence="7" type="ORF">ENS16_02900</name>
</gene>
<sequence length="305" mass="33542">MRTGSIVLLSGLIILLAGSCRRQDRTEINVVTTIPVTADWVHQVGGERVKVVSLLKGQEDPHSYEPGPQAVEILARAQLVVRVGLGFDAWLDGLIANAGNPKLKALTLAEGIEPVEDKGEHHVHGVHEAGNPHIWLDPEVAKSGVMRIATLLGTIDPAHRPEYQRRAEEYCGHLDSVSAVFRGLVAELNNRRFIALHNSWPYFCRAFGLEMAAAVEPLPGQEPSARSLAELIRLMRQDSVRVIVIEPQHNPDLARVLARETGAQVVTLSQFNGVLPGTDTYLKLLDYNVRTLVSVLKVNRSEPVR</sequence>
<dbReference type="GO" id="GO:0007155">
    <property type="term" value="P:cell adhesion"/>
    <property type="evidence" value="ECO:0007669"/>
    <property type="project" value="InterPro"/>
</dbReference>
<dbReference type="InterPro" id="IPR006127">
    <property type="entry name" value="ZnuA-like"/>
</dbReference>
<dbReference type="GO" id="GO:0030001">
    <property type="term" value="P:metal ion transport"/>
    <property type="evidence" value="ECO:0007669"/>
    <property type="project" value="InterPro"/>
</dbReference>
<evidence type="ECO:0000256" key="3">
    <source>
        <dbReference type="ARBA" id="ARBA00022729"/>
    </source>
</evidence>
<dbReference type="EMBL" id="DSKA01000183">
    <property type="protein sequence ID" value="HEE18399.1"/>
    <property type="molecule type" value="Genomic_DNA"/>
</dbReference>
<dbReference type="EMBL" id="DSTU01000004">
    <property type="protein sequence ID" value="HFJ53622.1"/>
    <property type="molecule type" value="Genomic_DNA"/>
</dbReference>
<keyword evidence="2 4" id="KW-0813">Transport</keyword>